<protein>
    <submittedName>
        <fullName evidence="1">Uncharacterized protein</fullName>
    </submittedName>
</protein>
<organism evidence="1 2">
    <name type="scientific">Acanthoscelides obtectus</name>
    <name type="common">Bean weevil</name>
    <name type="synonym">Bruchus obtectus</name>
    <dbReference type="NCBI Taxonomy" id="200917"/>
    <lineage>
        <taxon>Eukaryota</taxon>
        <taxon>Metazoa</taxon>
        <taxon>Ecdysozoa</taxon>
        <taxon>Arthropoda</taxon>
        <taxon>Hexapoda</taxon>
        <taxon>Insecta</taxon>
        <taxon>Pterygota</taxon>
        <taxon>Neoptera</taxon>
        <taxon>Endopterygota</taxon>
        <taxon>Coleoptera</taxon>
        <taxon>Polyphaga</taxon>
        <taxon>Cucujiformia</taxon>
        <taxon>Chrysomeloidea</taxon>
        <taxon>Chrysomelidae</taxon>
        <taxon>Bruchinae</taxon>
        <taxon>Bruchini</taxon>
        <taxon>Acanthoscelides</taxon>
    </lineage>
</organism>
<name>A0A9P0PNW7_ACAOB</name>
<dbReference type="Proteomes" id="UP001152888">
    <property type="component" value="Unassembled WGS sequence"/>
</dbReference>
<proteinExistence type="predicted"/>
<comment type="caution">
    <text evidence="1">The sequence shown here is derived from an EMBL/GenBank/DDBJ whole genome shotgun (WGS) entry which is preliminary data.</text>
</comment>
<evidence type="ECO:0000313" key="2">
    <source>
        <dbReference type="Proteomes" id="UP001152888"/>
    </source>
</evidence>
<dbReference type="EMBL" id="CAKOFQ010007164">
    <property type="protein sequence ID" value="CAH1993059.1"/>
    <property type="molecule type" value="Genomic_DNA"/>
</dbReference>
<accession>A0A9P0PNW7</accession>
<gene>
    <name evidence="1" type="ORF">ACAOBT_LOCUS21257</name>
</gene>
<reference evidence="1" key="1">
    <citation type="submission" date="2022-03" db="EMBL/GenBank/DDBJ databases">
        <authorList>
            <person name="Sayadi A."/>
        </authorList>
    </citation>
    <scope>NUCLEOTIDE SEQUENCE</scope>
</reference>
<evidence type="ECO:0000313" key="1">
    <source>
        <dbReference type="EMBL" id="CAH1993059.1"/>
    </source>
</evidence>
<dbReference type="AlphaFoldDB" id="A0A9P0PNW7"/>
<keyword evidence="2" id="KW-1185">Reference proteome</keyword>
<sequence length="52" mass="6455">MIRHEITKDAPTKGFYAMKSTAMKILVTRCKIIDLNEHQWNQYFFFFFFFWL</sequence>